<evidence type="ECO:0000313" key="8">
    <source>
        <dbReference type="EMBL" id="RBP65334.1"/>
    </source>
</evidence>
<name>A0A366I9W8_9FIRM</name>
<dbReference type="GO" id="GO:0009055">
    <property type="term" value="F:electron transfer activity"/>
    <property type="evidence" value="ECO:0007669"/>
    <property type="project" value="UniProtKB-UniRule"/>
</dbReference>
<comment type="function">
    <text evidence="6">Also exhibits azoreductase activity. Catalyzes the reductive cleavage of the azo bond in aromatic azo compounds to the corresponding amines.</text>
</comment>
<comment type="function">
    <text evidence="6">Quinone reductase that provides resistance to thiol-specific stress caused by electrophilic quinones.</text>
</comment>
<dbReference type="HAMAP" id="MF_01216">
    <property type="entry name" value="Azoreductase_type1"/>
    <property type="match status" value="1"/>
</dbReference>
<dbReference type="AlphaFoldDB" id="A0A366I9W8"/>
<dbReference type="RefSeq" id="WP_113920455.1">
    <property type="nucleotide sequence ID" value="NZ_QNRX01000007.1"/>
</dbReference>
<evidence type="ECO:0000256" key="5">
    <source>
        <dbReference type="ARBA" id="ARBA00048542"/>
    </source>
</evidence>
<keyword evidence="9" id="KW-1185">Reference proteome</keyword>
<feature type="binding site" evidence="6">
    <location>
        <begin position="17"/>
        <end position="19"/>
    </location>
    <ligand>
        <name>FMN</name>
        <dbReference type="ChEBI" id="CHEBI:58210"/>
    </ligand>
</feature>
<evidence type="ECO:0000256" key="3">
    <source>
        <dbReference type="ARBA" id="ARBA00023002"/>
    </source>
</evidence>
<dbReference type="EC" id="1.6.5.-" evidence="6"/>
<proteinExistence type="inferred from homology"/>
<dbReference type="PANTHER" id="PTHR43741">
    <property type="entry name" value="FMN-DEPENDENT NADH-AZOREDUCTASE 1"/>
    <property type="match status" value="1"/>
</dbReference>
<accession>A0A366I9W8</accession>
<comment type="catalytic activity">
    <reaction evidence="5">
        <text>N,N-dimethyl-1,4-phenylenediamine + anthranilate + 2 NAD(+) = 2-(4-dimethylaminophenyl)diazenylbenzoate + 2 NADH + 2 H(+)</text>
        <dbReference type="Rhea" id="RHEA:55872"/>
        <dbReference type="ChEBI" id="CHEBI:15378"/>
        <dbReference type="ChEBI" id="CHEBI:15783"/>
        <dbReference type="ChEBI" id="CHEBI:16567"/>
        <dbReference type="ChEBI" id="CHEBI:57540"/>
        <dbReference type="ChEBI" id="CHEBI:57945"/>
        <dbReference type="ChEBI" id="CHEBI:71579"/>
        <dbReference type="EC" id="1.7.1.17"/>
    </reaction>
    <physiologicalReaction direction="right-to-left" evidence="5">
        <dbReference type="Rhea" id="RHEA:55874"/>
    </physiologicalReaction>
</comment>
<dbReference type="Pfam" id="PF02525">
    <property type="entry name" value="Flavodoxin_2"/>
    <property type="match status" value="1"/>
</dbReference>
<keyword evidence="2 6" id="KW-0288">FMN</keyword>
<dbReference type="GO" id="GO:0016652">
    <property type="term" value="F:oxidoreductase activity, acting on NAD(P)H as acceptor"/>
    <property type="evidence" value="ECO:0007669"/>
    <property type="project" value="UniProtKB-UniRule"/>
</dbReference>
<dbReference type="InterPro" id="IPR050104">
    <property type="entry name" value="FMN-dep_NADH:Q_OxRdtase_AzoR1"/>
</dbReference>
<protein>
    <recommendedName>
        <fullName evidence="6">FMN dependent NADH:quinone oxidoreductase</fullName>
        <ecNumber evidence="6">1.6.5.-</ecNumber>
    </recommendedName>
    <alternativeName>
        <fullName evidence="6">Azo-dye reductase</fullName>
    </alternativeName>
    <alternativeName>
        <fullName evidence="6">FMN-dependent NADH-azo compound oxidoreductase</fullName>
    </alternativeName>
    <alternativeName>
        <fullName evidence="6">FMN-dependent NADH-azoreductase</fullName>
        <ecNumber evidence="6">1.7.1.17</ecNumber>
    </alternativeName>
</protein>
<evidence type="ECO:0000256" key="2">
    <source>
        <dbReference type="ARBA" id="ARBA00022643"/>
    </source>
</evidence>
<dbReference type="PANTHER" id="PTHR43741:SF4">
    <property type="entry name" value="FMN-DEPENDENT NADH:QUINONE OXIDOREDUCTASE"/>
    <property type="match status" value="1"/>
</dbReference>
<organism evidence="8 9">
    <name type="scientific">Alkalibaculum bacchi</name>
    <dbReference type="NCBI Taxonomy" id="645887"/>
    <lineage>
        <taxon>Bacteria</taxon>
        <taxon>Bacillati</taxon>
        <taxon>Bacillota</taxon>
        <taxon>Clostridia</taxon>
        <taxon>Eubacteriales</taxon>
        <taxon>Eubacteriaceae</taxon>
        <taxon>Alkalibaculum</taxon>
    </lineage>
</organism>
<feature type="binding site" evidence="6">
    <location>
        <begin position="148"/>
        <end position="151"/>
    </location>
    <ligand>
        <name>FMN</name>
        <dbReference type="ChEBI" id="CHEBI:58210"/>
    </ligand>
</feature>
<reference evidence="8 9" key="1">
    <citation type="submission" date="2018-06" db="EMBL/GenBank/DDBJ databases">
        <title>Genomic Encyclopedia of Type Strains, Phase IV (KMG-IV): sequencing the most valuable type-strain genomes for metagenomic binning, comparative biology and taxonomic classification.</title>
        <authorList>
            <person name="Goeker M."/>
        </authorList>
    </citation>
    <scope>NUCLEOTIDE SEQUENCE [LARGE SCALE GENOMIC DNA]</scope>
    <source>
        <strain evidence="8 9">DSM 22112</strain>
    </source>
</reference>
<gene>
    <name evidence="6" type="primary">azoR</name>
    <name evidence="8" type="ORF">DES36_10773</name>
</gene>
<keyword evidence="4 6" id="KW-0520">NAD</keyword>
<evidence type="ECO:0000259" key="7">
    <source>
        <dbReference type="Pfam" id="PF02525"/>
    </source>
</evidence>
<evidence type="ECO:0000313" key="9">
    <source>
        <dbReference type="Proteomes" id="UP000253490"/>
    </source>
</evidence>
<dbReference type="Gene3D" id="3.40.50.360">
    <property type="match status" value="1"/>
</dbReference>
<feature type="domain" description="Flavodoxin-like fold" evidence="7">
    <location>
        <begin position="2"/>
        <end position="205"/>
    </location>
</feature>
<comment type="catalytic activity">
    <reaction evidence="6">
        <text>2 a quinone + NADH + H(+) = 2 a 1,4-benzosemiquinone + NAD(+)</text>
        <dbReference type="Rhea" id="RHEA:65952"/>
        <dbReference type="ChEBI" id="CHEBI:15378"/>
        <dbReference type="ChEBI" id="CHEBI:57540"/>
        <dbReference type="ChEBI" id="CHEBI:57945"/>
        <dbReference type="ChEBI" id="CHEBI:132124"/>
        <dbReference type="ChEBI" id="CHEBI:134225"/>
    </reaction>
</comment>
<evidence type="ECO:0000256" key="1">
    <source>
        <dbReference type="ARBA" id="ARBA00022630"/>
    </source>
</evidence>
<sequence length="214" mass="24083">MKKLLYIIANSKAEEQSSSRTVSRALVNTILEKVPNVELEELNLYEEHIPQLKGCYFQSRSTIVSSEARNKLTAEEQKEVAKVEHLCDQFKAADIYVLAAPMWSLSFPAPVKEYLDCIIQSGKTITFEGNKPHGLMDDKKRVFIYVQSSGGNIPWILKSALSKGLNYVEDIMKFIGISTFDELLVDGTGTTEEERQNAIKTATDKIPHLVEKLL</sequence>
<evidence type="ECO:0000256" key="4">
    <source>
        <dbReference type="ARBA" id="ARBA00023027"/>
    </source>
</evidence>
<dbReference type="EC" id="1.7.1.17" evidence="6"/>
<comment type="similarity">
    <text evidence="6">Belongs to the azoreductase type 1 family.</text>
</comment>
<comment type="cofactor">
    <cofactor evidence="6">
        <name>FMN</name>
        <dbReference type="ChEBI" id="CHEBI:58210"/>
    </cofactor>
    <text evidence="6">Binds 1 FMN per subunit.</text>
</comment>
<comment type="caution">
    <text evidence="8">The sequence shown here is derived from an EMBL/GenBank/DDBJ whole genome shotgun (WGS) entry which is preliminary data.</text>
</comment>
<dbReference type="EMBL" id="QNRX01000007">
    <property type="protein sequence ID" value="RBP65334.1"/>
    <property type="molecule type" value="Genomic_DNA"/>
</dbReference>
<comment type="caution">
    <text evidence="6">Lacks conserved residue(s) required for the propagation of feature annotation.</text>
</comment>
<dbReference type="SUPFAM" id="SSF52218">
    <property type="entry name" value="Flavoproteins"/>
    <property type="match status" value="1"/>
</dbReference>
<comment type="subunit">
    <text evidence="6">Homodimer.</text>
</comment>
<evidence type="ECO:0000256" key="6">
    <source>
        <dbReference type="HAMAP-Rule" id="MF_01216"/>
    </source>
</evidence>
<dbReference type="GO" id="GO:0016655">
    <property type="term" value="F:oxidoreductase activity, acting on NAD(P)H, quinone or similar compound as acceptor"/>
    <property type="evidence" value="ECO:0007669"/>
    <property type="project" value="InterPro"/>
</dbReference>
<keyword evidence="1 6" id="KW-0285">Flavoprotein</keyword>
<dbReference type="GO" id="GO:0010181">
    <property type="term" value="F:FMN binding"/>
    <property type="evidence" value="ECO:0007669"/>
    <property type="project" value="UniProtKB-UniRule"/>
</dbReference>
<dbReference type="InterPro" id="IPR023048">
    <property type="entry name" value="NADH:quinone_OxRdtase_FMN_depd"/>
</dbReference>
<keyword evidence="3 6" id="KW-0560">Oxidoreductase</keyword>
<dbReference type="InterPro" id="IPR003680">
    <property type="entry name" value="Flavodoxin_fold"/>
</dbReference>
<dbReference type="OrthoDB" id="9805013at2"/>
<dbReference type="InterPro" id="IPR029039">
    <property type="entry name" value="Flavoprotein-like_sf"/>
</dbReference>
<dbReference type="Proteomes" id="UP000253490">
    <property type="component" value="Unassembled WGS sequence"/>
</dbReference>